<dbReference type="AlphaFoldDB" id="A0A834XBJ8"/>
<evidence type="ECO:0000313" key="2">
    <source>
        <dbReference type="Proteomes" id="UP000634136"/>
    </source>
</evidence>
<reference evidence="1" key="1">
    <citation type="submission" date="2020-09" db="EMBL/GenBank/DDBJ databases">
        <title>Genome-Enabled Discovery of Anthraquinone Biosynthesis in Senna tora.</title>
        <authorList>
            <person name="Kang S.-H."/>
            <person name="Pandey R.P."/>
            <person name="Lee C.-M."/>
            <person name="Sim J.-S."/>
            <person name="Jeong J.-T."/>
            <person name="Choi B.-S."/>
            <person name="Jung M."/>
            <person name="Ginzburg D."/>
            <person name="Zhao K."/>
            <person name="Won S.Y."/>
            <person name="Oh T.-J."/>
            <person name="Yu Y."/>
            <person name="Kim N.-H."/>
            <person name="Lee O.R."/>
            <person name="Lee T.-H."/>
            <person name="Bashyal P."/>
            <person name="Kim T.-S."/>
            <person name="Lee W.-H."/>
            <person name="Kawkins C."/>
            <person name="Kim C.-K."/>
            <person name="Kim J.S."/>
            <person name="Ahn B.O."/>
            <person name="Rhee S.Y."/>
            <person name="Sohng J.K."/>
        </authorList>
    </citation>
    <scope>NUCLEOTIDE SEQUENCE</scope>
    <source>
        <tissue evidence="1">Leaf</tissue>
    </source>
</reference>
<organism evidence="1 2">
    <name type="scientific">Senna tora</name>
    <dbReference type="NCBI Taxonomy" id="362788"/>
    <lineage>
        <taxon>Eukaryota</taxon>
        <taxon>Viridiplantae</taxon>
        <taxon>Streptophyta</taxon>
        <taxon>Embryophyta</taxon>
        <taxon>Tracheophyta</taxon>
        <taxon>Spermatophyta</taxon>
        <taxon>Magnoliopsida</taxon>
        <taxon>eudicotyledons</taxon>
        <taxon>Gunneridae</taxon>
        <taxon>Pentapetalae</taxon>
        <taxon>rosids</taxon>
        <taxon>fabids</taxon>
        <taxon>Fabales</taxon>
        <taxon>Fabaceae</taxon>
        <taxon>Caesalpinioideae</taxon>
        <taxon>Cassia clade</taxon>
        <taxon>Senna</taxon>
    </lineage>
</organism>
<name>A0A834XBJ8_9FABA</name>
<evidence type="ECO:0000313" key="1">
    <source>
        <dbReference type="EMBL" id="KAF7842080.1"/>
    </source>
</evidence>
<proteinExistence type="predicted"/>
<dbReference type="EMBL" id="JAAIUW010000002">
    <property type="protein sequence ID" value="KAF7842080.1"/>
    <property type="molecule type" value="Genomic_DNA"/>
</dbReference>
<comment type="caution">
    <text evidence="1">The sequence shown here is derived from an EMBL/GenBank/DDBJ whole genome shotgun (WGS) entry which is preliminary data.</text>
</comment>
<keyword evidence="2" id="KW-1185">Reference proteome</keyword>
<dbReference type="Proteomes" id="UP000634136">
    <property type="component" value="Unassembled WGS sequence"/>
</dbReference>
<accession>A0A834XBJ8</accession>
<gene>
    <name evidence="1" type="ORF">G2W53_004378</name>
</gene>
<protein>
    <submittedName>
        <fullName evidence="1">Uncharacterized protein</fullName>
    </submittedName>
</protein>
<sequence>MSKLSLRIVFGNSSGFNARMGLGMAWKLSLRIVFGNSSGLNARMELRIAWKRYKFEGVVAQVNQTDRFALYLDIRVDSMLEWGS</sequence>